<name>A0A1E7FYY6_9STRA</name>
<protein>
    <submittedName>
        <fullName evidence="2">Uncharacterized protein</fullName>
    </submittedName>
</protein>
<gene>
    <name evidence="2" type="ORF">FRACYDRAFT_233545</name>
</gene>
<feature type="compositionally biased region" description="Low complexity" evidence="1">
    <location>
        <begin position="171"/>
        <end position="183"/>
    </location>
</feature>
<evidence type="ECO:0000313" key="3">
    <source>
        <dbReference type="Proteomes" id="UP000095751"/>
    </source>
</evidence>
<dbReference type="InParanoid" id="A0A1E7FYY6"/>
<dbReference type="Gene3D" id="2.60.40.640">
    <property type="match status" value="1"/>
</dbReference>
<evidence type="ECO:0000313" key="2">
    <source>
        <dbReference type="EMBL" id="OEU23372.1"/>
    </source>
</evidence>
<dbReference type="KEGG" id="fcy:FRACYDRAFT_233545"/>
<dbReference type="EMBL" id="KV784353">
    <property type="protein sequence ID" value="OEU23372.1"/>
    <property type="molecule type" value="Genomic_DNA"/>
</dbReference>
<dbReference type="AlphaFoldDB" id="A0A1E7FYY6"/>
<dbReference type="OrthoDB" id="56007at2759"/>
<reference evidence="2 3" key="1">
    <citation type="submission" date="2016-09" db="EMBL/GenBank/DDBJ databases">
        <title>Extensive genetic diversity and differential bi-allelic expression allows diatom success in the polar Southern Ocean.</title>
        <authorList>
            <consortium name="DOE Joint Genome Institute"/>
            <person name="Mock T."/>
            <person name="Otillar R.P."/>
            <person name="Strauss J."/>
            <person name="Dupont C."/>
            <person name="Frickenhaus S."/>
            <person name="Maumus F."/>
            <person name="Mcmullan M."/>
            <person name="Sanges R."/>
            <person name="Schmutz J."/>
            <person name="Toseland A."/>
            <person name="Valas R."/>
            <person name="Veluchamy A."/>
            <person name="Ward B.J."/>
            <person name="Allen A."/>
            <person name="Barry K."/>
            <person name="Falciatore A."/>
            <person name="Ferrante M."/>
            <person name="Fortunato A.E."/>
            <person name="Gloeckner G."/>
            <person name="Gruber A."/>
            <person name="Hipkin R."/>
            <person name="Janech M."/>
            <person name="Kroth P."/>
            <person name="Leese F."/>
            <person name="Lindquist E."/>
            <person name="Lyon B.R."/>
            <person name="Martin J."/>
            <person name="Mayer C."/>
            <person name="Parker M."/>
            <person name="Quesneville H."/>
            <person name="Raymond J."/>
            <person name="Uhlig C."/>
            <person name="Valentin K.U."/>
            <person name="Worden A.Z."/>
            <person name="Armbrust E.V."/>
            <person name="Bowler C."/>
            <person name="Green B."/>
            <person name="Moulton V."/>
            <person name="Van Oosterhout C."/>
            <person name="Grigoriev I."/>
        </authorList>
    </citation>
    <scope>NUCLEOTIDE SEQUENCE [LARGE SCALE GENOMIC DNA]</scope>
    <source>
        <strain evidence="2 3">CCMP1102</strain>
    </source>
</reference>
<proteinExistence type="predicted"/>
<accession>A0A1E7FYY6</accession>
<keyword evidence="3" id="KW-1185">Reference proteome</keyword>
<sequence>MGNHTSTPMMSCHLGECDNSKNTTKNLLCPGDTIRGTIKLTVPGVNGNYLKVLRESFDGISIDVAGVEYVVMPPTSTKEKEEQQQQQQSRRWLKPTHNVIRLKASVADFNDKDKNYDSSCGQYYYPFEIDLPTNASYKKHERIAIEKALSSSSPLSLSSKKTPMLLPLYSSTSSVSSSSSVPSGILLRHNSSNDEVSDGCRNDSTNGNKDNKDDNNLSLSFRRKTISLKELYPMGI</sequence>
<evidence type="ECO:0000256" key="1">
    <source>
        <dbReference type="SAM" id="MobiDB-lite"/>
    </source>
</evidence>
<feature type="region of interest" description="Disordered" evidence="1">
    <location>
        <begin position="171"/>
        <end position="216"/>
    </location>
</feature>
<organism evidence="2 3">
    <name type="scientific">Fragilariopsis cylindrus CCMP1102</name>
    <dbReference type="NCBI Taxonomy" id="635003"/>
    <lineage>
        <taxon>Eukaryota</taxon>
        <taxon>Sar</taxon>
        <taxon>Stramenopiles</taxon>
        <taxon>Ochrophyta</taxon>
        <taxon>Bacillariophyta</taxon>
        <taxon>Bacillariophyceae</taxon>
        <taxon>Bacillariophycidae</taxon>
        <taxon>Bacillariales</taxon>
        <taxon>Bacillariaceae</taxon>
        <taxon>Fragilariopsis</taxon>
    </lineage>
</organism>
<dbReference type="InterPro" id="IPR014752">
    <property type="entry name" value="Arrestin-like_C"/>
</dbReference>
<dbReference type="Proteomes" id="UP000095751">
    <property type="component" value="Unassembled WGS sequence"/>
</dbReference>